<dbReference type="GO" id="GO:0005737">
    <property type="term" value="C:cytoplasm"/>
    <property type="evidence" value="ECO:0007669"/>
    <property type="project" value="TreeGrafter"/>
</dbReference>
<dbReference type="SUPFAM" id="SSF55729">
    <property type="entry name" value="Acyl-CoA N-acyltransferases (Nat)"/>
    <property type="match status" value="1"/>
</dbReference>
<dbReference type="Gene3D" id="3.40.630.30">
    <property type="match status" value="1"/>
</dbReference>
<dbReference type="PANTHER" id="PTHR43441">
    <property type="entry name" value="RIBOSOMAL-PROTEIN-SERINE ACETYLTRANSFERASE"/>
    <property type="match status" value="1"/>
</dbReference>
<sequence>MLTWELVDGVELRPLEPWQDEAFAAHVAAERAHLSPWLPWATTIVDAPTARELLATYADRSARDEGRLYGIWRGEAMAGGTLFRVWEKRTGVCEIGVWLAESEQGNGIVTRAVRRMIDYALRERGMHRVEWRCSPDNERSAAVAKRLGFTLDGVLREVFPVGGRRQDAQVWSLLAREWSGR</sequence>
<dbReference type="AlphaFoldDB" id="A0A4Q7KCK6"/>
<dbReference type="InterPro" id="IPR016181">
    <property type="entry name" value="Acyl_CoA_acyltransferase"/>
</dbReference>
<dbReference type="RefSeq" id="WP_130348765.1">
    <property type="nucleotide sequence ID" value="NZ_SGWQ01000019.1"/>
</dbReference>
<dbReference type="Pfam" id="PF13302">
    <property type="entry name" value="Acetyltransf_3"/>
    <property type="match status" value="1"/>
</dbReference>
<comment type="caution">
    <text evidence="2">The sequence shown here is derived from an EMBL/GenBank/DDBJ whole genome shotgun (WGS) entry which is preliminary data.</text>
</comment>
<dbReference type="GO" id="GO:0008999">
    <property type="term" value="F:protein-N-terminal-alanine acetyltransferase activity"/>
    <property type="evidence" value="ECO:0007669"/>
    <property type="project" value="TreeGrafter"/>
</dbReference>
<name>A0A4Q7KCK6_9PSEU</name>
<evidence type="ECO:0000259" key="1">
    <source>
        <dbReference type="PROSITE" id="PS51186"/>
    </source>
</evidence>
<dbReference type="GO" id="GO:1990189">
    <property type="term" value="F:protein N-terminal-serine acetyltransferase activity"/>
    <property type="evidence" value="ECO:0007669"/>
    <property type="project" value="TreeGrafter"/>
</dbReference>
<dbReference type="PANTHER" id="PTHR43441:SF10">
    <property type="entry name" value="ACETYLTRANSFERASE"/>
    <property type="match status" value="1"/>
</dbReference>
<evidence type="ECO:0000313" key="2">
    <source>
        <dbReference type="EMBL" id="RZS29628.1"/>
    </source>
</evidence>
<accession>A0A4Q7KCK6</accession>
<dbReference type="OrthoDB" id="5191051at2"/>
<gene>
    <name evidence="2" type="ORF">EV193_11931</name>
</gene>
<dbReference type="Proteomes" id="UP000294257">
    <property type="component" value="Unassembled WGS sequence"/>
</dbReference>
<keyword evidence="2" id="KW-0808">Transferase</keyword>
<protein>
    <submittedName>
        <fullName evidence="2">RimJ/RimL family protein N-acetyltransferase</fullName>
    </submittedName>
</protein>
<dbReference type="PROSITE" id="PS51186">
    <property type="entry name" value="GNAT"/>
    <property type="match status" value="1"/>
</dbReference>
<dbReference type="InterPro" id="IPR000182">
    <property type="entry name" value="GNAT_dom"/>
</dbReference>
<reference evidence="2 3" key="1">
    <citation type="submission" date="2019-02" db="EMBL/GenBank/DDBJ databases">
        <title>Genomic Encyclopedia of Type Strains, Phase IV (KMG-IV): sequencing the most valuable type-strain genomes for metagenomic binning, comparative biology and taxonomic classification.</title>
        <authorList>
            <person name="Goeker M."/>
        </authorList>
    </citation>
    <scope>NUCLEOTIDE SEQUENCE [LARGE SCALE GENOMIC DNA]</scope>
    <source>
        <strain evidence="2 3">DSM 101727</strain>
    </source>
</reference>
<feature type="domain" description="N-acetyltransferase" evidence="1">
    <location>
        <begin position="10"/>
        <end position="176"/>
    </location>
</feature>
<dbReference type="EMBL" id="SGWQ01000019">
    <property type="protein sequence ID" value="RZS29628.1"/>
    <property type="molecule type" value="Genomic_DNA"/>
</dbReference>
<organism evidence="2 3">
    <name type="scientific">Herbihabitans rhizosphaerae</name>
    <dbReference type="NCBI Taxonomy" id="1872711"/>
    <lineage>
        <taxon>Bacteria</taxon>
        <taxon>Bacillati</taxon>
        <taxon>Actinomycetota</taxon>
        <taxon>Actinomycetes</taxon>
        <taxon>Pseudonocardiales</taxon>
        <taxon>Pseudonocardiaceae</taxon>
        <taxon>Herbihabitans</taxon>
    </lineage>
</organism>
<evidence type="ECO:0000313" key="3">
    <source>
        <dbReference type="Proteomes" id="UP000294257"/>
    </source>
</evidence>
<dbReference type="InterPro" id="IPR051908">
    <property type="entry name" value="Ribosomal_N-acetyltransferase"/>
</dbReference>
<keyword evidence="3" id="KW-1185">Reference proteome</keyword>
<proteinExistence type="predicted"/>